<evidence type="ECO:0000313" key="1">
    <source>
        <dbReference type="EMBL" id="HJC68662.1"/>
    </source>
</evidence>
<dbReference type="InterPro" id="IPR011008">
    <property type="entry name" value="Dimeric_a/b-barrel"/>
</dbReference>
<dbReference type="InterPro" id="IPR008000">
    <property type="entry name" value="Rham/fucose_mutarotase"/>
</dbReference>
<sequence>MTTPDLAHLLATTPARSPHRCCFLLHVRPEKLAEYVAAHQEVWTEMREALSEAGWRNYSLFLRPEDGMVVGYFESDDVDAAQDAIARAAVSPRWEAAMSEYFAPGGGEKQVLPQYFHLA</sequence>
<dbReference type="Gene3D" id="3.30.70.100">
    <property type="match status" value="1"/>
</dbReference>
<organism evidence="1 2">
    <name type="scientific">Candidatus Brachybacterium intestinipullorum</name>
    <dbReference type="NCBI Taxonomy" id="2838512"/>
    <lineage>
        <taxon>Bacteria</taxon>
        <taxon>Bacillati</taxon>
        <taxon>Actinomycetota</taxon>
        <taxon>Actinomycetes</taxon>
        <taxon>Micrococcales</taxon>
        <taxon>Dermabacteraceae</taxon>
        <taxon>Brachybacterium</taxon>
    </lineage>
</organism>
<evidence type="ECO:0000313" key="2">
    <source>
        <dbReference type="Proteomes" id="UP000823854"/>
    </source>
</evidence>
<gene>
    <name evidence="1" type="ORF">H9932_03145</name>
</gene>
<dbReference type="EMBL" id="DWWC01000067">
    <property type="protein sequence ID" value="HJC68662.1"/>
    <property type="molecule type" value="Genomic_DNA"/>
</dbReference>
<dbReference type="GO" id="GO:0019301">
    <property type="term" value="P:rhamnose catabolic process"/>
    <property type="evidence" value="ECO:0007669"/>
    <property type="project" value="TreeGrafter"/>
</dbReference>
<dbReference type="PANTHER" id="PTHR34389">
    <property type="entry name" value="L-RHAMNOSE MUTAROTASE"/>
    <property type="match status" value="1"/>
</dbReference>
<reference evidence="1" key="2">
    <citation type="submission" date="2021-04" db="EMBL/GenBank/DDBJ databases">
        <authorList>
            <person name="Gilroy R."/>
        </authorList>
    </citation>
    <scope>NUCLEOTIDE SEQUENCE</scope>
    <source>
        <strain evidence="1">CHK130-7132</strain>
    </source>
</reference>
<dbReference type="AlphaFoldDB" id="A0A9D2PWT0"/>
<dbReference type="Proteomes" id="UP000823854">
    <property type="component" value="Unassembled WGS sequence"/>
</dbReference>
<protein>
    <submittedName>
        <fullName evidence="1">L-rhamnose mutarotase</fullName>
    </submittedName>
</protein>
<dbReference type="Pfam" id="PF05336">
    <property type="entry name" value="rhaM"/>
    <property type="match status" value="1"/>
</dbReference>
<dbReference type="GO" id="GO:0016857">
    <property type="term" value="F:racemase and epimerase activity, acting on carbohydrates and derivatives"/>
    <property type="evidence" value="ECO:0007669"/>
    <property type="project" value="InterPro"/>
</dbReference>
<dbReference type="PANTHER" id="PTHR34389:SF2">
    <property type="entry name" value="L-RHAMNOSE MUTAROTASE"/>
    <property type="match status" value="1"/>
</dbReference>
<accession>A0A9D2PWT0</accession>
<reference evidence="1" key="1">
    <citation type="journal article" date="2021" name="PeerJ">
        <title>Extensive microbial diversity within the chicken gut microbiome revealed by metagenomics and culture.</title>
        <authorList>
            <person name="Gilroy R."/>
            <person name="Ravi A."/>
            <person name="Getino M."/>
            <person name="Pursley I."/>
            <person name="Horton D.L."/>
            <person name="Alikhan N.F."/>
            <person name="Baker D."/>
            <person name="Gharbi K."/>
            <person name="Hall N."/>
            <person name="Watson M."/>
            <person name="Adriaenssens E.M."/>
            <person name="Foster-Nyarko E."/>
            <person name="Jarju S."/>
            <person name="Secka A."/>
            <person name="Antonio M."/>
            <person name="Oren A."/>
            <person name="Chaudhuri R.R."/>
            <person name="La Ragione R."/>
            <person name="Hildebrand F."/>
            <person name="Pallen M.J."/>
        </authorList>
    </citation>
    <scope>NUCLEOTIDE SEQUENCE</scope>
    <source>
        <strain evidence="1">CHK130-7132</strain>
    </source>
</reference>
<dbReference type="SUPFAM" id="SSF54909">
    <property type="entry name" value="Dimeric alpha+beta barrel"/>
    <property type="match status" value="1"/>
</dbReference>
<proteinExistence type="predicted"/>
<comment type="caution">
    <text evidence="1">The sequence shown here is derived from an EMBL/GenBank/DDBJ whole genome shotgun (WGS) entry which is preliminary data.</text>
</comment>
<name>A0A9D2PWT0_9MICO</name>